<dbReference type="Proteomes" id="UP000262056">
    <property type="component" value="Unassembled WGS sequence"/>
</dbReference>
<comment type="caution">
    <text evidence="1">The sequence shown here is derived from an EMBL/GenBank/DDBJ whole genome shotgun (WGS) entry which is preliminary data.</text>
</comment>
<sequence>MLPQEAIQEFKELYEKRYGVKLSDEEAALRANNLFKLYKITYMGEPNIDDFKEKVVKSHDLQQNHN</sequence>
<evidence type="ECO:0000313" key="1">
    <source>
        <dbReference type="EMBL" id="HCQ40502.1"/>
    </source>
</evidence>
<gene>
    <name evidence="1" type="ORF">DIU24_02200</name>
</gene>
<dbReference type="AlphaFoldDB" id="A0A656PNB2"/>
<name>A0A656PNB2_UNCKA</name>
<dbReference type="EMBL" id="DQFB01000003">
    <property type="protein sequence ID" value="HCQ40502.1"/>
    <property type="molecule type" value="Genomic_DNA"/>
</dbReference>
<organism evidence="1 2">
    <name type="scientific">candidate division WWE3 bacterium</name>
    <dbReference type="NCBI Taxonomy" id="2053526"/>
    <lineage>
        <taxon>Bacteria</taxon>
        <taxon>Katanobacteria</taxon>
    </lineage>
</organism>
<proteinExistence type="predicted"/>
<protein>
    <submittedName>
        <fullName evidence="1">Uncharacterized protein</fullName>
    </submittedName>
</protein>
<accession>A0A656PNB2</accession>
<evidence type="ECO:0000313" key="2">
    <source>
        <dbReference type="Proteomes" id="UP000262056"/>
    </source>
</evidence>
<reference evidence="1 2" key="1">
    <citation type="journal article" date="2018" name="Nat. Biotechnol.">
        <title>A standardized bacterial taxonomy based on genome phylogeny substantially revises the tree of life.</title>
        <authorList>
            <person name="Parks D.H."/>
            <person name="Chuvochina M."/>
            <person name="Waite D.W."/>
            <person name="Rinke C."/>
            <person name="Skarshewski A."/>
            <person name="Chaumeil P.A."/>
            <person name="Hugenholtz P."/>
        </authorList>
    </citation>
    <scope>NUCLEOTIDE SEQUENCE [LARGE SCALE GENOMIC DNA]</scope>
    <source>
        <strain evidence="1">UBA12021</strain>
    </source>
</reference>